<keyword evidence="2 5" id="KW-0812">Transmembrane</keyword>
<feature type="transmembrane region" description="Helical" evidence="5">
    <location>
        <begin position="237"/>
        <end position="257"/>
    </location>
</feature>
<name>A0A0U4W6E2_9PSED</name>
<evidence type="ECO:0000256" key="2">
    <source>
        <dbReference type="ARBA" id="ARBA00022692"/>
    </source>
</evidence>
<feature type="domain" description="Major facilitator superfamily (MFS) profile" evidence="6">
    <location>
        <begin position="1"/>
        <end position="376"/>
    </location>
</feature>
<feature type="transmembrane region" description="Helical" evidence="5">
    <location>
        <begin position="139"/>
        <end position="156"/>
    </location>
</feature>
<feature type="transmembrane region" description="Helical" evidence="5">
    <location>
        <begin position="99"/>
        <end position="118"/>
    </location>
</feature>
<feature type="transmembrane region" description="Helical" evidence="5">
    <location>
        <begin position="351"/>
        <end position="372"/>
    </location>
</feature>
<gene>
    <name evidence="7" type="ORF">APT59_04570</name>
</gene>
<dbReference type="RefSeq" id="WP_059313763.1">
    <property type="nucleotide sequence ID" value="NZ_CP013987.1"/>
</dbReference>
<feature type="transmembrane region" description="Helical" evidence="5">
    <location>
        <begin position="43"/>
        <end position="67"/>
    </location>
</feature>
<dbReference type="PANTHER" id="PTHR23514:SF13">
    <property type="entry name" value="INNER MEMBRANE PROTEIN YBJJ"/>
    <property type="match status" value="1"/>
</dbReference>
<evidence type="ECO:0000256" key="5">
    <source>
        <dbReference type="SAM" id="Phobius"/>
    </source>
</evidence>
<keyword evidence="3 5" id="KW-1133">Transmembrane helix</keyword>
<dbReference type="InterPro" id="IPR011701">
    <property type="entry name" value="MFS"/>
</dbReference>
<evidence type="ECO:0000313" key="7">
    <source>
        <dbReference type="EMBL" id="ALZ83509.1"/>
    </source>
</evidence>
<evidence type="ECO:0000256" key="1">
    <source>
        <dbReference type="ARBA" id="ARBA00004141"/>
    </source>
</evidence>
<comment type="subcellular location">
    <subcellularLocation>
        <location evidence="1">Membrane</location>
        <topology evidence="1">Multi-pass membrane protein</topology>
    </subcellularLocation>
</comment>
<dbReference type="KEGG" id="por:APT59_04570"/>
<dbReference type="Pfam" id="PF07690">
    <property type="entry name" value="MFS_1"/>
    <property type="match status" value="1"/>
</dbReference>
<feature type="transmembrane region" description="Helical" evidence="5">
    <location>
        <begin position="203"/>
        <end position="225"/>
    </location>
</feature>
<evidence type="ECO:0000259" key="6">
    <source>
        <dbReference type="PROSITE" id="PS50850"/>
    </source>
</evidence>
<keyword evidence="4 5" id="KW-0472">Membrane</keyword>
<organism evidence="7 8">
    <name type="scientific">Pseudomonas oryzihabitans</name>
    <dbReference type="NCBI Taxonomy" id="47885"/>
    <lineage>
        <taxon>Bacteria</taxon>
        <taxon>Pseudomonadati</taxon>
        <taxon>Pseudomonadota</taxon>
        <taxon>Gammaproteobacteria</taxon>
        <taxon>Pseudomonadales</taxon>
        <taxon>Pseudomonadaceae</taxon>
        <taxon>Pseudomonas</taxon>
    </lineage>
</organism>
<protein>
    <submittedName>
        <fullName evidence="7">MFS transporter</fullName>
    </submittedName>
</protein>
<evidence type="ECO:0000313" key="8">
    <source>
        <dbReference type="Proteomes" id="UP000064137"/>
    </source>
</evidence>
<feature type="transmembrane region" description="Helical" evidence="5">
    <location>
        <begin position="324"/>
        <end position="345"/>
    </location>
</feature>
<dbReference type="GO" id="GO:0022857">
    <property type="term" value="F:transmembrane transporter activity"/>
    <property type="evidence" value="ECO:0007669"/>
    <property type="project" value="InterPro"/>
</dbReference>
<feature type="transmembrane region" description="Helical" evidence="5">
    <location>
        <begin position="293"/>
        <end position="312"/>
    </location>
</feature>
<accession>A0A0U4W6E2</accession>
<dbReference type="Gene3D" id="1.20.1250.20">
    <property type="entry name" value="MFS general substrate transporter like domains"/>
    <property type="match status" value="2"/>
</dbReference>
<feature type="transmembrane region" description="Helical" evidence="5">
    <location>
        <begin position="76"/>
        <end position="93"/>
    </location>
</feature>
<dbReference type="EMBL" id="CP013987">
    <property type="protein sequence ID" value="ALZ83509.1"/>
    <property type="molecule type" value="Genomic_DNA"/>
</dbReference>
<feature type="transmembrane region" description="Helical" evidence="5">
    <location>
        <begin position="269"/>
        <end position="287"/>
    </location>
</feature>
<evidence type="ECO:0000256" key="3">
    <source>
        <dbReference type="ARBA" id="ARBA00022989"/>
    </source>
</evidence>
<dbReference type="SUPFAM" id="SSF103473">
    <property type="entry name" value="MFS general substrate transporter"/>
    <property type="match status" value="1"/>
</dbReference>
<dbReference type="PROSITE" id="PS50850">
    <property type="entry name" value="MFS"/>
    <property type="match status" value="1"/>
</dbReference>
<dbReference type="Proteomes" id="UP000064137">
    <property type="component" value="Chromosome"/>
</dbReference>
<dbReference type="PANTHER" id="PTHR23514">
    <property type="entry name" value="BYPASS OF STOP CODON PROTEIN 6"/>
    <property type="match status" value="1"/>
</dbReference>
<dbReference type="InterPro" id="IPR051788">
    <property type="entry name" value="MFS_Transporter"/>
</dbReference>
<reference evidence="7 8" key="1">
    <citation type="submission" date="2016-01" db="EMBL/GenBank/DDBJ databases">
        <title>Annotation of Pseudomonas oryzihabitans USDA-ARS-USMARC-56511.</title>
        <authorList>
            <person name="Harhay G.P."/>
            <person name="Harhay D.M."/>
            <person name="Smith T.P.L."/>
            <person name="Bono J.L."/>
            <person name="Heaton M.P."/>
            <person name="Clawson M.L."/>
            <person name="Chitko-Mckown C.G."/>
            <person name="Capik S.F."/>
            <person name="DeDonder K.D."/>
            <person name="Apley M.D."/>
            <person name="Lubbers B.V."/>
            <person name="White B.J."/>
            <person name="Larson R.L."/>
        </authorList>
    </citation>
    <scope>NUCLEOTIDE SEQUENCE [LARGE SCALE GENOMIC DNA]</scope>
    <source>
        <strain evidence="7 8">USDA-ARS-USMARC-56511</strain>
    </source>
</reference>
<feature type="transmembrane region" description="Helical" evidence="5">
    <location>
        <begin position="12"/>
        <end position="31"/>
    </location>
</feature>
<dbReference type="AlphaFoldDB" id="A0A0U4W6E2"/>
<sequence>MTTAVLRRQRRATFTVFLANGCGIGGWAAAIPELKRNLALGDGQLSLVLLAVALGAMLTMPFAGVLVPRLGGTGRLTRLSILAFVLVLIWPGVAPSLAWLLLCALLLGACNGLIDVAMNAHASDVESRWDRPLMSSFHAAFSLGGFLGAGLGALVLHLGASALLVLLAAALVALVLALPAALALDQGDRSPVSHALRLPDRRVLALGLIALGCLMLEGAMTDWSAVYLGQVGGATPVVATLGYAAFSLTMLVGRLFGDGIRHRFGGPQVIFGGALLATLGLALAVILPAPWSAILGFALVGLGLSNVVPAAFSAAGQVAETPAAGIAMTATAGYLGFLLGPPLIGAVAGQVGLRGSLLLLTLIGVAVALLALRQRKA</sequence>
<dbReference type="CDD" id="cd17393">
    <property type="entry name" value="MFS_MosC_like"/>
    <property type="match status" value="1"/>
</dbReference>
<dbReference type="InterPro" id="IPR036259">
    <property type="entry name" value="MFS_trans_sf"/>
</dbReference>
<proteinExistence type="predicted"/>
<dbReference type="GO" id="GO:0016020">
    <property type="term" value="C:membrane"/>
    <property type="evidence" value="ECO:0007669"/>
    <property type="project" value="UniProtKB-SubCell"/>
</dbReference>
<dbReference type="InterPro" id="IPR020846">
    <property type="entry name" value="MFS_dom"/>
</dbReference>
<dbReference type="OrthoDB" id="9810941at2"/>
<feature type="transmembrane region" description="Helical" evidence="5">
    <location>
        <begin position="162"/>
        <end position="182"/>
    </location>
</feature>
<evidence type="ECO:0000256" key="4">
    <source>
        <dbReference type="ARBA" id="ARBA00023136"/>
    </source>
</evidence>